<evidence type="ECO:0000256" key="1">
    <source>
        <dbReference type="SAM" id="MobiDB-lite"/>
    </source>
</evidence>
<evidence type="ECO:0000313" key="2">
    <source>
        <dbReference type="EMBL" id="EPC73284.1"/>
    </source>
</evidence>
<dbReference type="AlphaFoldDB" id="S2R7I0"/>
<organism evidence="2 3">
    <name type="scientific">Lacticaseibacillus paracasei subsp. paracasei Lpp126</name>
    <dbReference type="NCBI Taxonomy" id="1256206"/>
    <lineage>
        <taxon>Bacteria</taxon>
        <taxon>Bacillati</taxon>
        <taxon>Bacillota</taxon>
        <taxon>Bacilli</taxon>
        <taxon>Lactobacillales</taxon>
        <taxon>Lactobacillaceae</taxon>
        <taxon>Lacticaseibacillus</taxon>
    </lineage>
</organism>
<sequence length="92" mass="9661">QTGRATLGVRLIRVDDDAKVATMAKVEPESDDPDDGSKPDQPTSPTDGSAAPTSQQPADGSYAGDADQQVSQLLDRAEADQPEQHDTGDQPE</sequence>
<feature type="compositionally biased region" description="Polar residues" evidence="1">
    <location>
        <begin position="40"/>
        <end position="58"/>
    </location>
</feature>
<dbReference type="Proteomes" id="UP000014243">
    <property type="component" value="Unassembled WGS sequence"/>
</dbReference>
<evidence type="ECO:0000313" key="3">
    <source>
        <dbReference type="Proteomes" id="UP000014243"/>
    </source>
</evidence>
<dbReference type="EMBL" id="ANKC01000956">
    <property type="protein sequence ID" value="EPC73284.1"/>
    <property type="molecule type" value="Genomic_DNA"/>
</dbReference>
<gene>
    <name evidence="2" type="ORF">Lpp126_13372</name>
</gene>
<feature type="region of interest" description="Disordered" evidence="1">
    <location>
        <begin position="15"/>
        <end position="92"/>
    </location>
</feature>
<accession>S2R7I0</accession>
<feature type="compositionally biased region" description="Basic and acidic residues" evidence="1">
    <location>
        <begin position="75"/>
        <end position="92"/>
    </location>
</feature>
<dbReference type="PATRIC" id="fig|1256206.3.peg.2048"/>
<reference evidence="2 3" key="1">
    <citation type="journal article" date="2013" name="PLoS ONE">
        <title>Lactobacillus paracasei comparative genomics: towards species pan-genome definition and exploitation of diversity.</title>
        <authorList>
            <person name="Smokvina T."/>
            <person name="Wels M."/>
            <person name="Polka J."/>
            <person name="Chervaux C."/>
            <person name="Brisse S."/>
            <person name="Boekhorst J."/>
            <person name="van Hylckama Vlieg J.E."/>
            <person name="Siezen R.J."/>
        </authorList>
    </citation>
    <scope>NUCLEOTIDE SEQUENCE [LARGE SCALE GENOMIC DNA]</scope>
    <source>
        <strain evidence="2 3">Lpp126</strain>
    </source>
</reference>
<name>S2R7I0_LACPA</name>
<protein>
    <submittedName>
        <fullName evidence="2">DNA gyrase subunit A</fullName>
    </submittedName>
</protein>
<proteinExistence type="predicted"/>
<feature type="non-terminal residue" evidence="2">
    <location>
        <position position="1"/>
    </location>
</feature>
<comment type="caution">
    <text evidence="2">The sequence shown here is derived from an EMBL/GenBank/DDBJ whole genome shotgun (WGS) entry which is preliminary data.</text>
</comment>